<accession>A0ABR2D830</accession>
<organism evidence="1 2">
    <name type="scientific">Hibiscus sabdariffa</name>
    <name type="common">roselle</name>
    <dbReference type="NCBI Taxonomy" id="183260"/>
    <lineage>
        <taxon>Eukaryota</taxon>
        <taxon>Viridiplantae</taxon>
        <taxon>Streptophyta</taxon>
        <taxon>Embryophyta</taxon>
        <taxon>Tracheophyta</taxon>
        <taxon>Spermatophyta</taxon>
        <taxon>Magnoliopsida</taxon>
        <taxon>eudicotyledons</taxon>
        <taxon>Gunneridae</taxon>
        <taxon>Pentapetalae</taxon>
        <taxon>rosids</taxon>
        <taxon>malvids</taxon>
        <taxon>Malvales</taxon>
        <taxon>Malvaceae</taxon>
        <taxon>Malvoideae</taxon>
        <taxon>Hibiscus</taxon>
    </lineage>
</organism>
<dbReference type="Proteomes" id="UP001472677">
    <property type="component" value="Unassembled WGS sequence"/>
</dbReference>
<keyword evidence="2" id="KW-1185">Reference proteome</keyword>
<dbReference type="PANTHER" id="PTHR35128">
    <property type="entry name" value="SECRETION-REGULATING GUANINE NUCLEOTIDE EXCHANGE FACTOR"/>
    <property type="match status" value="1"/>
</dbReference>
<evidence type="ECO:0000313" key="2">
    <source>
        <dbReference type="Proteomes" id="UP001472677"/>
    </source>
</evidence>
<sequence length="144" mass="16616">MDITEDYPPALFVHMPKDALIERKITKSMGVLRNKGVEVAEIKCMELPLSPTFLSDRIPGLDQTVSARLFDLFKEKGFVDENGYMKQDGRATPWKDALRDSKINLVERDLVHPVDEELNLAFAYHEITSLQSEEIFKWFESHMT</sequence>
<protein>
    <submittedName>
        <fullName evidence="1">Uncharacterized protein</fullName>
    </submittedName>
</protein>
<gene>
    <name evidence="1" type="ORF">V6N12_060720</name>
</gene>
<comment type="caution">
    <text evidence="1">The sequence shown here is derived from an EMBL/GenBank/DDBJ whole genome shotgun (WGS) entry which is preliminary data.</text>
</comment>
<reference evidence="1 2" key="1">
    <citation type="journal article" date="2024" name="G3 (Bethesda)">
        <title>Genome assembly of Hibiscus sabdariffa L. provides insights into metabolisms of medicinal natural products.</title>
        <authorList>
            <person name="Kim T."/>
        </authorList>
    </citation>
    <scope>NUCLEOTIDE SEQUENCE [LARGE SCALE GENOMIC DNA]</scope>
    <source>
        <strain evidence="1">TK-2024</strain>
        <tissue evidence="1">Old leaves</tissue>
    </source>
</reference>
<dbReference type="PANTHER" id="PTHR35128:SF1">
    <property type="entry name" value="SECRETION-REGULATING GUANINE NUCLEOTIDE EXCHANGE FACTOR"/>
    <property type="match status" value="1"/>
</dbReference>
<evidence type="ECO:0000313" key="1">
    <source>
        <dbReference type="EMBL" id="KAK8529957.1"/>
    </source>
</evidence>
<proteinExistence type="predicted"/>
<name>A0ABR2D830_9ROSI</name>
<dbReference type="EMBL" id="JBBPBM010000036">
    <property type="protein sequence ID" value="KAK8529957.1"/>
    <property type="molecule type" value="Genomic_DNA"/>
</dbReference>